<dbReference type="RefSeq" id="WP_062153224.1">
    <property type="nucleotide sequence ID" value="NZ_CP012373.2"/>
</dbReference>
<gene>
    <name evidence="3" type="ORF">BLE401_12075</name>
</gene>
<evidence type="ECO:0000313" key="4">
    <source>
        <dbReference type="Proteomes" id="UP000234271"/>
    </source>
</evidence>
<feature type="signal peptide" evidence="2">
    <location>
        <begin position="1"/>
        <end position="17"/>
    </location>
</feature>
<dbReference type="KEGG" id="blep:AL038_12190"/>
<protein>
    <submittedName>
        <fullName evidence="3">Uncharacterized protein</fullName>
    </submittedName>
</protein>
<name>A0A2N9YFS7_9GAMM</name>
<sequence length="71" mass="7727">MYRSFVMLALLSGLLAACSDSSTNNNATSSKEKSSSLPATITEDVKRPIDKAKAVEGIIQEHSKQQEQENQ</sequence>
<proteinExistence type="predicted"/>
<feature type="compositionally biased region" description="Low complexity" evidence="1">
    <location>
        <begin position="20"/>
        <end position="29"/>
    </location>
</feature>
<dbReference type="PROSITE" id="PS51257">
    <property type="entry name" value="PROKAR_LIPOPROTEIN"/>
    <property type="match status" value="1"/>
</dbReference>
<keyword evidence="2" id="KW-0732">Signal</keyword>
<accession>A0A2N9YFS7</accession>
<evidence type="ECO:0000313" key="3">
    <source>
        <dbReference type="EMBL" id="AUI69352.1"/>
    </source>
</evidence>
<organism evidence="3 4">
    <name type="scientific">Beggiatoa leptomitoformis</name>
    <dbReference type="NCBI Taxonomy" id="288004"/>
    <lineage>
        <taxon>Bacteria</taxon>
        <taxon>Pseudomonadati</taxon>
        <taxon>Pseudomonadota</taxon>
        <taxon>Gammaproteobacteria</taxon>
        <taxon>Thiotrichales</taxon>
        <taxon>Thiotrichaceae</taxon>
        <taxon>Beggiatoa</taxon>
    </lineage>
</organism>
<dbReference type="Proteomes" id="UP000234271">
    <property type="component" value="Chromosome"/>
</dbReference>
<feature type="chain" id="PRO_5014763986" evidence="2">
    <location>
        <begin position="18"/>
        <end position="71"/>
    </location>
</feature>
<evidence type="ECO:0000256" key="1">
    <source>
        <dbReference type="SAM" id="MobiDB-lite"/>
    </source>
</evidence>
<dbReference type="AlphaFoldDB" id="A0A2N9YFS7"/>
<evidence type="ECO:0000256" key="2">
    <source>
        <dbReference type="SAM" id="SignalP"/>
    </source>
</evidence>
<reference evidence="4" key="1">
    <citation type="submission" date="2016-12" db="EMBL/GenBank/DDBJ databases">
        <title>Complete Genome Sequence of Beggiatoa leptomitiformis D-401.</title>
        <authorList>
            <person name="Fomenkov A."/>
            <person name="Vincze T."/>
            <person name="Grabovich M."/>
            <person name="Anton B.P."/>
            <person name="Dubinina G."/>
            <person name="Orlova M."/>
            <person name="Belousova E."/>
            <person name="Roberts R.J."/>
        </authorList>
    </citation>
    <scope>NUCLEOTIDE SEQUENCE [LARGE SCALE GENOMIC DNA]</scope>
    <source>
        <strain evidence="4">D-401</strain>
    </source>
</reference>
<keyword evidence="4" id="KW-1185">Reference proteome</keyword>
<dbReference type="EMBL" id="CP018889">
    <property type="protein sequence ID" value="AUI69352.1"/>
    <property type="molecule type" value="Genomic_DNA"/>
</dbReference>
<feature type="region of interest" description="Disordered" evidence="1">
    <location>
        <begin position="20"/>
        <end position="48"/>
    </location>
</feature>